<dbReference type="InterPro" id="IPR002931">
    <property type="entry name" value="Transglutaminase-like"/>
</dbReference>
<reference evidence="2" key="1">
    <citation type="journal article" date="2015" name="Nature">
        <title>Complex archaea that bridge the gap between prokaryotes and eukaryotes.</title>
        <authorList>
            <person name="Spang A."/>
            <person name="Saw J.H."/>
            <person name="Jorgensen S.L."/>
            <person name="Zaremba-Niedzwiedzka K."/>
            <person name="Martijn J."/>
            <person name="Lind A.E."/>
            <person name="van Eijk R."/>
            <person name="Schleper C."/>
            <person name="Guy L."/>
            <person name="Ettema T.J."/>
        </authorList>
    </citation>
    <scope>NUCLEOTIDE SEQUENCE</scope>
</reference>
<evidence type="ECO:0000313" key="2">
    <source>
        <dbReference type="EMBL" id="KKL53200.1"/>
    </source>
</evidence>
<feature type="domain" description="Transglutaminase-like" evidence="1">
    <location>
        <begin position="58"/>
        <end position="152"/>
    </location>
</feature>
<feature type="non-terminal residue" evidence="2">
    <location>
        <position position="381"/>
    </location>
</feature>
<organism evidence="2">
    <name type="scientific">marine sediment metagenome</name>
    <dbReference type="NCBI Taxonomy" id="412755"/>
    <lineage>
        <taxon>unclassified sequences</taxon>
        <taxon>metagenomes</taxon>
        <taxon>ecological metagenomes</taxon>
    </lineage>
</organism>
<gene>
    <name evidence="2" type="ORF">LCGC14_2277810</name>
</gene>
<protein>
    <recommendedName>
        <fullName evidence="1">Transglutaminase-like domain-containing protein</fullName>
    </recommendedName>
</protein>
<dbReference type="EMBL" id="LAZR01031626">
    <property type="protein sequence ID" value="KKL53200.1"/>
    <property type="molecule type" value="Genomic_DNA"/>
</dbReference>
<comment type="caution">
    <text evidence="2">The sequence shown here is derived from an EMBL/GenBank/DDBJ whole genome shotgun (WGS) entry which is preliminary data.</text>
</comment>
<dbReference type="Pfam" id="PF01841">
    <property type="entry name" value="Transglut_core"/>
    <property type="match status" value="1"/>
</dbReference>
<accession>A0A0F9F7G7</accession>
<dbReference type="AlphaFoldDB" id="A0A0F9F7G7"/>
<name>A0A0F9F7G7_9ZZZZ</name>
<sequence>MSAKILSVALCGLFVLFAAASAYGAPKKAGANIPLPAGVVGRIKVLADKAPDCSTRKSIIESVTRGCKTNDEKAIAVYNFCRLAYYHRAYPGEKGGIPALKMIHVYGWSLCGGQHTVLAALWRAAGWDWRYIGWRGHTTVECRYDEKWHYYDTFLKVYAWKPDSDAPGGRTVASQADILANPDLISKNFVYDEARRVWYVKDNQYELINGAANWQAPAFFVCGDKPKGVVNGVKTTRVGKTSVKFGHMGLKILEDGYTSAVNLGPGGSLTLLWDQIKGAHWYHWKSGRKYTPQHGCGDKEYRNCPAIGPVLEPYRKPDNPSKNPKDPLNRGARTFASGKLLFAPDLTNDAFLASLAAKDNVKVAGGKLVPADAAKPASITV</sequence>
<proteinExistence type="predicted"/>
<evidence type="ECO:0000259" key="1">
    <source>
        <dbReference type="Pfam" id="PF01841"/>
    </source>
</evidence>